<evidence type="ECO:0000256" key="5">
    <source>
        <dbReference type="ARBA" id="ARBA00023136"/>
    </source>
</evidence>
<comment type="similarity">
    <text evidence="2">Belongs to the ERGIC family.</text>
</comment>
<dbReference type="Pfam" id="PF07970">
    <property type="entry name" value="COPIIcoated_ERV"/>
    <property type="match status" value="1"/>
</dbReference>
<keyword evidence="4 6" id="KW-1133">Transmembrane helix</keyword>
<feature type="transmembrane region" description="Helical" evidence="6">
    <location>
        <begin position="28"/>
        <end position="49"/>
    </location>
</feature>
<keyword evidence="5 6" id="KW-0472">Membrane</keyword>
<dbReference type="Pfam" id="PF13850">
    <property type="entry name" value="ERGIC_N"/>
    <property type="match status" value="1"/>
</dbReference>
<evidence type="ECO:0008006" key="11">
    <source>
        <dbReference type="Google" id="ProtNLM"/>
    </source>
</evidence>
<evidence type="ECO:0000256" key="2">
    <source>
        <dbReference type="ARBA" id="ARBA00005648"/>
    </source>
</evidence>
<comment type="subcellular location">
    <subcellularLocation>
        <location evidence="1">Membrane</location>
        <topology evidence="1">Multi-pass membrane protein</topology>
    </subcellularLocation>
</comment>
<dbReference type="PANTHER" id="PTHR10984">
    <property type="entry name" value="ENDOPLASMIC RETICULUM-GOLGI INTERMEDIATE COMPARTMENT PROTEIN"/>
    <property type="match status" value="1"/>
</dbReference>
<dbReference type="EMBL" id="JAPFFF010000005">
    <property type="protein sequence ID" value="KAK8890383.1"/>
    <property type="molecule type" value="Genomic_DNA"/>
</dbReference>
<evidence type="ECO:0000313" key="10">
    <source>
        <dbReference type="Proteomes" id="UP001470230"/>
    </source>
</evidence>
<feature type="domain" description="Endoplasmic reticulum vesicle transporter N-terminal" evidence="8">
    <location>
        <begin position="7"/>
        <end position="95"/>
    </location>
</feature>
<organism evidence="9 10">
    <name type="scientific">Tritrichomonas musculus</name>
    <dbReference type="NCBI Taxonomy" id="1915356"/>
    <lineage>
        <taxon>Eukaryota</taxon>
        <taxon>Metamonada</taxon>
        <taxon>Parabasalia</taxon>
        <taxon>Tritrichomonadida</taxon>
        <taxon>Tritrichomonadidae</taxon>
        <taxon>Tritrichomonas</taxon>
    </lineage>
</organism>
<sequence>MSNFFQLLDVFDKSRDDNFKVQTKTGSLISIAFICFSFVVIGTEMFNFLHPKLYRDLNVDPSLTNNQDLINISINVIVDLPCFFLHLDVIDSLGLDQYYVRDTIKFKRLALLKPEENTEVLPSSISSYKFLGIANKTAKDVCFSCYDIAGFLQEGGEACCNSCEQLILLYKRFGKKPEPQNWDQCKAGKYSRDVTFDEKCQVKGKITVNKVPGTFHIAPGINSPYLMKYRRGGHSHNLNFDFPSQGLGMTHQIINIRFGSKKIPKSSNPLSNILNGHPNVEKNRNQKHLLNLKTIGKNKAKSNSKNGSSLILNKFIHKAKPHKVPMIYRYDLTSTPAIYVEKTRKGNEIKAVGFDTSMITFQYPRTCTCQNPGIFFSYIFTPYTVVITNDTKESGTIQIISTTLGFLAGAFVVASILDAALATIEEKRKNKPDIPADELAKEQ</sequence>
<evidence type="ECO:0000256" key="3">
    <source>
        <dbReference type="ARBA" id="ARBA00022692"/>
    </source>
</evidence>
<evidence type="ECO:0000259" key="7">
    <source>
        <dbReference type="Pfam" id="PF07970"/>
    </source>
</evidence>
<protein>
    <recommendedName>
        <fullName evidence="11">Endoplasmic reticulum-Golgi intermediate compartment protein 3</fullName>
    </recommendedName>
</protein>
<evidence type="ECO:0000313" key="9">
    <source>
        <dbReference type="EMBL" id="KAK8890383.1"/>
    </source>
</evidence>
<gene>
    <name evidence="9" type="ORF">M9Y10_035159</name>
</gene>
<evidence type="ECO:0000256" key="4">
    <source>
        <dbReference type="ARBA" id="ARBA00022989"/>
    </source>
</evidence>
<comment type="caution">
    <text evidence="9">The sequence shown here is derived from an EMBL/GenBank/DDBJ whole genome shotgun (WGS) entry which is preliminary data.</text>
</comment>
<dbReference type="PANTHER" id="PTHR10984:SF25">
    <property type="entry name" value="ENDOPLASMIC RETICULUM-GOLGI INTERMEDIATE COMPARTMENT PROTEIN 3"/>
    <property type="match status" value="1"/>
</dbReference>
<proteinExistence type="inferred from homology"/>
<dbReference type="InterPro" id="IPR045888">
    <property type="entry name" value="Erv"/>
</dbReference>
<evidence type="ECO:0000256" key="1">
    <source>
        <dbReference type="ARBA" id="ARBA00004141"/>
    </source>
</evidence>
<accession>A0ABR2KHG0</accession>
<dbReference type="InterPro" id="IPR012936">
    <property type="entry name" value="Erv_C"/>
</dbReference>
<keyword evidence="3 6" id="KW-0812">Transmembrane</keyword>
<dbReference type="InterPro" id="IPR039542">
    <property type="entry name" value="Erv_N"/>
</dbReference>
<feature type="transmembrane region" description="Helical" evidence="6">
    <location>
        <begin position="399"/>
        <end position="421"/>
    </location>
</feature>
<evidence type="ECO:0000259" key="8">
    <source>
        <dbReference type="Pfam" id="PF13850"/>
    </source>
</evidence>
<keyword evidence="10" id="KW-1185">Reference proteome</keyword>
<reference evidence="9 10" key="1">
    <citation type="submission" date="2024-04" db="EMBL/GenBank/DDBJ databases">
        <title>Tritrichomonas musculus Genome.</title>
        <authorList>
            <person name="Alves-Ferreira E."/>
            <person name="Grigg M."/>
            <person name="Lorenzi H."/>
            <person name="Galac M."/>
        </authorList>
    </citation>
    <scope>NUCLEOTIDE SEQUENCE [LARGE SCALE GENOMIC DNA]</scope>
    <source>
        <strain evidence="9 10">EAF2021</strain>
    </source>
</reference>
<evidence type="ECO:0000256" key="6">
    <source>
        <dbReference type="SAM" id="Phobius"/>
    </source>
</evidence>
<name>A0ABR2KHG0_9EUKA</name>
<dbReference type="Proteomes" id="UP001470230">
    <property type="component" value="Unassembled WGS sequence"/>
</dbReference>
<feature type="domain" description="Endoplasmic reticulum vesicle transporter C-terminal" evidence="7">
    <location>
        <begin position="156"/>
        <end position="418"/>
    </location>
</feature>